<dbReference type="EMBL" id="JACSZT010000009">
    <property type="protein sequence ID" value="MBC6499361.1"/>
    <property type="molecule type" value="Genomic_DNA"/>
</dbReference>
<comment type="caution">
    <text evidence="2">The sequence shown here is derived from an EMBL/GenBank/DDBJ whole genome shotgun (WGS) entry which is preliminary data.</text>
</comment>
<name>A0A923NI23_WEICO</name>
<feature type="transmembrane region" description="Helical" evidence="1">
    <location>
        <begin position="222"/>
        <end position="239"/>
    </location>
</feature>
<keyword evidence="1" id="KW-0812">Transmembrane</keyword>
<organism evidence="2 3">
    <name type="scientific">Weissella confusa</name>
    <name type="common">Lactobacillus confusus</name>
    <dbReference type="NCBI Taxonomy" id="1583"/>
    <lineage>
        <taxon>Bacteria</taxon>
        <taxon>Bacillati</taxon>
        <taxon>Bacillota</taxon>
        <taxon>Bacilli</taxon>
        <taxon>Lactobacillales</taxon>
        <taxon>Lactobacillaceae</taxon>
        <taxon>Weissella</taxon>
    </lineage>
</organism>
<dbReference type="AlphaFoldDB" id="A0A923NI23"/>
<keyword evidence="1" id="KW-1133">Transmembrane helix</keyword>
<feature type="transmembrane region" description="Helical" evidence="1">
    <location>
        <begin position="136"/>
        <end position="163"/>
    </location>
</feature>
<dbReference type="Proteomes" id="UP000650485">
    <property type="component" value="Unassembled WGS sequence"/>
</dbReference>
<sequence length="263" mass="30063">MEQILVTYQEIANHEMIDESDKAHLKAAREVLRQLADQIQQDYRLITRDDLNSLRDQIDVAKRTMGVFKATFNRTLASVDHVEELLQLTTGLRKIAIETDVMRFARGILKELADDPTQLTEADEFVYTHLPKLLPLMLIGVAWAIPGIGWPVQLLLSGVVLGVRQVVFTPMKQTKQRITTAKQKLTINTDNLSKRDVTAFERIRKMLDLDKIPKKTLRRSKWLTVLMLFLAIGFTPAYLDSISNVLVFAFLVSLVTKPTFVFR</sequence>
<accession>A0A923NI23</accession>
<reference evidence="2" key="1">
    <citation type="submission" date="2020-08" db="EMBL/GenBank/DDBJ databases">
        <title>Complete genome sequence of Weissella confusa strain FS54 provides insights into metabolic potential.</title>
        <authorList>
            <person name="Fhoula I."/>
            <person name="Najjari A."/>
            <person name="Lekired A."/>
            <person name="Bessrour-Aouam N."/>
            <person name="Jaballah S."/>
            <person name="Klibi N."/>
            <person name="Ouzari H.-I."/>
        </authorList>
    </citation>
    <scope>NUCLEOTIDE SEQUENCE</scope>
    <source>
        <strain evidence="2">FS54</strain>
    </source>
</reference>
<evidence type="ECO:0000313" key="3">
    <source>
        <dbReference type="Proteomes" id="UP000650485"/>
    </source>
</evidence>
<protein>
    <submittedName>
        <fullName evidence="2">5-bromo-4-chloroindolyl phosphate hydrolysis family protein</fullName>
    </submittedName>
</protein>
<evidence type="ECO:0000256" key="1">
    <source>
        <dbReference type="SAM" id="Phobius"/>
    </source>
</evidence>
<proteinExistence type="predicted"/>
<dbReference type="Pfam" id="PF10112">
    <property type="entry name" value="Halogen_Hydrol"/>
    <property type="match status" value="1"/>
</dbReference>
<keyword evidence="1" id="KW-0472">Membrane</keyword>
<dbReference type="InterPro" id="IPR018770">
    <property type="entry name" value="ChloroindolylP_hydrolase"/>
</dbReference>
<gene>
    <name evidence="2" type="ORF">H7R52_12380</name>
</gene>
<evidence type="ECO:0000313" key="2">
    <source>
        <dbReference type="EMBL" id="MBC6499361.1"/>
    </source>
</evidence>